<evidence type="ECO:0000256" key="2">
    <source>
        <dbReference type="ARBA" id="ARBA00023015"/>
    </source>
</evidence>
<dbReference type="GO" id="GO:0035259">
    <property type="term" value="F:nuclear glucocorticoid receptor binding"/>
    <property type="evidence" value="ECO:0007669"/>
    <property type="project" value="TreeGrafter"/>
</dbReference>
<comment type="subcellular location">
    <subcellularLocation>
        <location evidence="1">Nucleus</location>
    </subcellularLocation>
</comment>
<dbReference type="SUPFAM" id="SSF48508">
    <property type="entry name" value="Nuclear receptor ligand-binding domain"/>
    <property type="match status" value="1"/>
</dbReference>
<dbReference type="EMBL" id="CADCXU010001968">
    <property type="protein sequence ID" value="CAA9994386.1"/>
    <property type="molecule type" value="Genomic_DNA"/>
</dbReference>
<gene>
    <name evidence="5" type="ORF">NTEN_LOCUS1202</name>
</gene>
<dbReference type="AlphaFoldDB" id="A0A6H5FXU9"/>
<dbReference type="InterPro" id="IPR003070">
    <property type="entry name" value="NR4A1-3"/>
</dbReference>
<dbReference type="GO" id="GO:0004879">
    <property type="term" value="F:nuclear receptor activity"/>
    <property type="evidence" value="ECO:0007669"/>
    <property type="project" value="InterPro"/>
</dbReference>
<dbReference type="PANTHER" id="PTHR24085:SF4">
    <property type="entry name" value="NUCLEAR HORMONE RECEPTOR HR38-RELATED"/>
    <property type="match status" value="1"/>
</dbReference>
<dbReference type="GO" id="GO:0005667">
    <property type="term" value="C:transcription regulator complex"/>
    <property type="evidence" value="ECO:0007669"/>
    <property type="project" value="TreeGrafter"/>
</dbReference>
<keyword evidence="6" id="KW-1185">Reference proteome</keyword>
<dbReference type="PANTHER" id="PTHR24085">
    <property type="entry name" value="NUCLEAR HORMONE RECEPTOR"/>
    <property type="match status" value="1"/>
</dbReference>
<evidence type="ECO:0000313" key="5">
    <source>
        <dbReference type="EMBL" id="CAA9994386.1"/>
    </source>
</evidence>
<proteinExistence type="predicted"/>
<evidence type="ECO:0000313" key="6">
    <source>
        <dbReference type="Proteomes" id="UP000479000"/>
    </source>
</evidence>
<evidence type="ECO:0000256" key="4">
    <source>
        <dbReference type="ARBA" id="ARBA00023170"/>
    </source>
</evidence>
<dbReference type="OrthoDB" id="5952118at2759"/>
<sequence>APFDFSRSHEIITPELMSMDFLDLRRTRVADTKLTFCNGVVFSRTQCQRSLGDWLHAILEFCQSLHFMEIDISSAPRPTGATQGRTTANEDHRFVEGPRDVQCGSPAEIPLFFPPVGKTSRTEIAERPRATADLLFEIGRLGAGSAAHREHVHGIAAILDDTFTDRPDSGFEVFRVQNRNPRSVLALDSEVTRRNRERLRLIGSIVSADAEQYVTPRKQQVQKRRILRGVRSEQVRVRVSPDVGIVAHVDIFERHFFRQFGEVPQFDRAVERPLNLESRILCKNYRSK</sequence>
<accession>A0A6H5FXU9</accession>
<dbReference type="InterPro" id="IPR035500">
    <property type="entry name" value="NHR-like_dom_sf"/>
</dbReference>
<reference evidence="5 6" key="1">
    <citation type="submission" date="2020-02" db="EMBL/GenBank/DDBJ databases">
        <authorList>
            <person name="Ferguson B K."/>
        </authorList>
    </citation>
    <scope>NUCLEOTIDE SEQUENCE [LARGE SCALE GENOMIC DNA]</scope>
</reference>
<evidence type="ECO:0000256" key="1">
    <source>
        <dbReference type="ARBA" id="ARBA00004123"/>
    </source>
</evidence>
<feature type="non-terminal residue" evidence="5">
    <location>
        <position position="1"/>
    </location>
</feature>
<dbReference type="Gene3D" id="1.10.565.10">
    <property type="entry name" value="Retinoid X Receptor"/>
    <property type="match status" value="1"/>
</dbReference>
<dbReference type="GO" id="GO:0071376">
    <property type="term" value="P:cellular response to corticotropin-releasing hormone stimulus"/>
    <property type="evidence" value="ECO:0007669"/>
    <property type="project" value="TreeGrafter"/>
</dbReference>
<organism evidence="5 6">
    <name type="scientific">Nesidiocoris tenuis</name>
    <dbReference type="NCBI Taxonomy" id="355587"/>
    <lineage>
        <taxon>Eukaryota</taxon>
        <taxon>Metazoa</taxon>
        <taxon>Ecdysozoa</taxon>
        <taxon>Arthropoda</taxon>
        <taxon>Hexapoda</taxon>
        <taxon>Insecta</taxon>
        <taxon>Pterygota</taxon>
        <taxon>Neoptera</taxon>
        <taxon>Paraneoptera</taxon>
        <taxon>Hemiptera</taxon>
        <taxon>Heteroptera</taxon>
        <taxon>Panheteroptera</taxon>
        <taxon>Cimicomorpha</taxon>
        <taxon>Miridae</taxon>
        <taxon>Dicyphina</taxon>
        <taxon>Nesidiocoris</taxon>
    </lineage>
</organism>
<keyword evidence="3" id="KW-0804">Transcription</keyword>
<protein>
    <submittedName>
        <fullName evidence="5">Uncharacterized protein</fullName>
    </submittedName>
</protein>
<dbReference type="Proteomes" id="UP000479000">
    <property type="component" value="Unassembled WGS sequence"/>
</dbReference>
<name>A0A6H5FXU9_9HEMI</name>
<dbReference type="PRINTS" id="PR01284">
    <property type="entry name" value="NUCLEARECPTR"/>
</dbReference>
<keyword evidence="4" id="KW-0675">Receptor</keyword>
<evidence type="ECO:0000256" key="3">
    <source>
        <dbReference type="ARBA" id="ARBA00023163"/>
    </source>
</evidence>
<dbReference type="GO" id="GO:0005634">
    <property type="term" value="C:nucleus"/>
    <property type="evidence" value="ECO:0007669"/>
    <property type="project" value="UniProtKB-SubCell"/>
</dbReference>
<keyword evidence="2" id="KW-0805">Transcription regulation</keyword>
<dbReference type="GO" id="GO:0000978">
    <property type="term" value="F:RNA polymerase II cis-regulatory region sequence-specific DNA binding"/>
    <property type="evidence" value="ECO:0007669"/>
    <property type="project" value="TreeGrafter"/>
</dbReference>